<evidence type="ECO:0000256" key="9">
    <source>
        <dbReference type="SAM" id="Phobius"/>
    </source>
</evidence>
<evidence type="ECO:0000256" key="8">
    <source>
        <dbReference type="SAM" id="MobiDB-lite"/>
    </source>
</evidence>
<evidence type="ECO:0000259" key="10">
    <source>
        <dbReference type="Pfam" id="PF13231"/>
    </source>
</evidence>
<reference evidence="11 12" key="1">
    <citation type="submission" date="2019-02" db="EMBL/GenBank/DDBJ databases">
        <title>Deep-cultivation of Planctomycetes and their phenomic and genomic characterization uncovers novel biology.</title>
        <authorList>
            <person name="Wiegand S."/>
            <person name="Jogler M."/>
            <person name="Boedeker C."/>
            <person name="Pinto D."/>
            <person name="Vollmers J."/>
            <person name="Rivas-Marin E."/>
            <person name="Kohn T."/>
            <person name="Peeters S.H."/>
            <person name="Heuer A."/>
            <person name="Rast P."/>
            <person name="Oberbeckmann S."/>
            <person name="Bunk B."/>
            <person name="Jeske O."/>
            <person name="Meyerdierks A."/>
            <person name="Storesund J.E."/>
            <person name="Kallscheuer N."/>
            <person name="Luecker S."/>
            <person name="Lage O.M."/>
            <person name="Pohl T."/>
            <person name="Merkel B.J."/>
            <person name="Hornburger P."/>
            <person name="Mueller R.-W."/>
            <person name="Bruemmer F."/>
            <person name="Labrenz M."/>
            <person name="Spormann A.M."/>
            <person name="Op den Camp H."/>
            <person name="Overmann J."/>
            <person name="Amann R."/>
            <person name="Jetten M.S.M."/>
            <person name="Mascher T."/>
            <person name="Medema M.H."/>
            <person name="Devos D.P."/>
            <person name="Kaster A.-K."/>
            <person name="Ovreas L."/>
            <person name="Rohde M."/>
            <person name="Galperin M.Y."/>
            <person name="Jogler C."/>
        </authorList>
    </citation>
    <scope>NUCLEOTIDE SEQUENCE [LARGE SCALE GENOMIC DNA]</scope>
    <source>
        <strain evidence="11 12">Pan189</strain>
    </source>
</reference>
<dbReference type="OrthoDB" id="207747at2"/>
<evidence type="ECO:0000256" key="5">
    <source>
        <dbReference type="ARBA" id="ARBA00022692"/>
    </source>
</evidence>
<dbReference type="PANTHER" id="PTHR33908:SF11">
    <property type="entry name" value="MEMBRANE PROTEIN"/>
    <property type="match status" value="1"/>
</dbReference>
<feature type="transmembrane region" description="Helical" evidence="9">
    <location>
        <begin position="327"/>
        <end position="356"/>
    </location>
</feature>
<dbReference type="Proteomes" id="UP000317318">
    <property type="component" value="Chromosome"/>
</dbReference>
<evidence type="ECO:0000256" key="3">
    <source>
        <dbReference type="ARBA" id="ARBA00022676"/>
    </source>
</evidence>
<feature type="transmembrane region" description="Helical" evidence="9">
    <location>
        <begin position="98"/>
        <end position="124"/>
    </location>
</feature>
<comment type="subcellular location">
    <subcellularLocation>
        <location evidence="1">Cell membrane</location>
        <topology evidence="1">Multi-pass membrane protein</topology>
    </subcellularLocation>
</comment>
<evidence type="ECO:0000256" key="7">
    <source>
        <dbReference type="ARBA" id="ARBA00023136"/>
    </source>
</evidence>
<evidence type="ECO:0000256" key="6">
    <source>
        <dbReference type="ARBA" id="ARBA00022989"/>
    </source>
</evidence>
<feature type="transmembrane region" description="Helical" evidence="9">
    <location>
        <begin position="164"/>
        <end position="194"/>
    </location>
</feature>
<accession>A0A517R495</accession>
<feature type="region of interest" description="Disordered" evidence="8">
    <location>
        <begin position="1"/>
        <end position="26"/>
    </location>
</feature>
<feature type="transmembrane region" description="Helical" evidence="9">
    <location>
        <begin position="200"/>
        <end position="219"/>
    </location>
</feature>
<evidence type="ECO:0000256" key="1">
    <source>
        <dbReference type="ARBA" id="ARBA00004651"/>
    </source>
</evidence>
<keyword evidence="2" id="KW-1003">Cell membrane</keyword>
<gene>
    <name evidence="11" type="ORF">Pan189_31080</name>
</gene>
<keyword evidence="4 11" id="KW-0808">Transferase</keyword>
<feature type="domain" description="Glycosyltransferase RgtA/B/C/D-like" evidence="10">
    <location>
        <begin position="86"/>
        <end position="252"/>
    </location>
</feature>
<dbReference type="RefSeq" id="WP_145364794.1">
    <property type="nucleotide sequence ID" value="NZ_CP036268.1"/>
</dbReference>
<evidence type="ECO:0000313" key="11">
    <source>
        <dbReference type="EMBL" id="QDT38712.1"/>
    </source>
</evidence>
<keyword evidence="6 9" id="KW-1133">Transmembrane helix</keyword>
<feature type="transmembrane region" description="Helical" evidence="9">
    <location>
        <begin position="231"/>
        <end position="252"/>
    </location>
</feature>
<feature type="transmembrane region" description="Helical" evidence="9">
    <location>
        <begin position="441"/>
        <end position="459"/>
    </location>
</feature>
<protein>
    <submittedName>
        <fullName evidence="11">Dolichyl-phosphate-mannose-protein mannosyltransferase</fullName>
    </submittedName>
</protein>
<feature type="transmembrane region" description="Helical" evidence="9">
    <location>
        <begin position="381"/>
        <end position="400"/>
    </location>
</feature>
<dbReference type="AlphaFoldDB" id="A0A517R495"/>
<dbReference type="InterPro" id="IPR038731">
    <property type="entry name" value="RgtA/B/C-like"/>
</dbReference>
<dbReference type="PANTHER" id="PTHR33908">
    <property type="entry name" value="MANNOSYLTRANSFERASE YKCB-RELATED"/>
    <property type="match status" value="1"/>
</dbReference>
<dbReference type="Pfam" id="PF13231">
    <property type="entry name" value="PMT_2"/>
    <property type="match status" value="1"/>
</dbReference>
<name>A0A517R495_9PLAN</name>
<feature type="transmembrane region" description="Helical" evidence="9">
    <location>
        <begin position="297"/>
        <end position="315"/>
    </location>
</feature>
<evidence type="ECO:0000256" key="4">
    <source>
        <dbReference type="ARBA" id="ARBA00022679"/>
    </source>
</evidence>
<evidence type="ECO:0000256" key="2">
    <source>
        <dbReference type="ARBA" id="ARBA00022475"/>
    </source>
</evidence>
<dbReference type="GO" id="GO:0005886">
    <property type="term" value="C:plasma membrane"/>
    <property type="evidence" value="ECO:0007669"/>
    <property type="project" value="UniProtKB-SubCell"/>
</dbReference>
<dbReference type="GO" id="GO:0009103">
    <property type="term" value="P:lipopolysaccharide biosynthetic process"/>
    <property type="evidence" value="ECO:0007669"/>
    <property type="project" value="UniProtKB-ARBA"/>
</dbReference>
<dbReference type="InterPro" id="IPR050297">
    <property type="entry name" value="LipidA_mod_glycosyltrf_83"/>
</dbReference>
<keyword evidence="12" id="KW-1185">Reference proteome</keyword>
<dbReference type="GO" id="GO:0016763">
    <property type="term" value="F:pentosyltransferase activity"/>
    <property type="evidence" value="ECO:0007669"/>
    <property type="project" value="TreeGrafter"/>
</dbReference>
<sequence length="610" mass="64666">MPRSPRNSGGRRKSRENSPTPDAVVRDRPSRSEVLLVLALTLCGIAIRLAFPGRMAIEHYDEGIYASNIFFGPDQGGTHPALGLHAPPVVPFLIEMSFVLFGISDFAAMLPAILIGSLTVPLVWKVGRDWFGPGAGLISAGLIATSDIHVLYSRTALTDVPAAFFLIAGTWAVWKALVVPSARSVLVAAVLIALGWSTKYTGWLPIAIGWSGAIGYYVVESNLRKSSWRPSLISMAAVTALAIVCWLPTLYWTQRFGGMSAVSGNQAGYVVAYSQWVVTWAAQVVNQSVLESSVSRFAICASVLAAVVIVPGTRWRIASALAVGCGLLIFVIATGVTAALFLIVVGVFGSVCQLAFPSSKEIQRSESAAVTTGSGTPPERLASWMLLAWLCGLILAVGRYTPYPRLILPLLCAAWLAAGPTFIAVGRVLTRCGDRWSTAKLFAFGGSALVLAAVGFAVIPTTNHLPLAVALQDRTGTRLAAEKVIADCDGLLAASQGSVDYVIATRSDPALYFHLMCSTRNRPDVLIGLSPISAVERVAARGVPAYFARGIHSSQETALTSELTKAGAAAVNLPKIDCSISSFVALNYEPGLRDPDRQGTVSLLKFPQSP</sequence>
<dbReference type="EMBL" id="CP036268">
    <property type="protein sequence ID" value="QDT38712.1"/>
    <property type="molecule type" value="Genomic_DNA"/>
</dbReference>
<keyword evidence="3 11" id="KW-0328">Glycosyltransferase</keyword>
<keyword evidence="7 9" id="KW-0472">Membrane</keyword>
<feature type="transmembrane region" description="Helical" evidence="9">
    <location>
        <begin position="34"/>
        <end position="51"/>
    </location>
</feature>
<feature type="transmembrane region" description="Helical" evidence="9">
    <location>
        <begin position="267"/>
        <end position="285"/>
    </location>
</feature>
<keyword evidence="5 9" id="KW-0812">Transmembrane</keyword>
<dbReference type="KEGG" id="svp:Pan189_31080"/>
<feature type="transmembrane region" description="Helical" evidence="9">
    <location>
        <begin position="406"/>
        <end position="429"/>
    </location>
</feature>
<proteinExistence type="predicted"/>
<evidence type="ECO:0000313" key="12">
    <source>
        <dbReference type="Proteomes" id="UP000317318"/>
    </source>
</evidence>
<organism evidence="11 12">
    <name type="scientific">Stratiformator vulcanicus</name>
    <dbReference type="NCBI Taxonomy" id="2527980"/>
    <lineage>
        <taxon>Bacteria</taxon>
        <taxon>Pseudomonadati</taxon>
        <taxon>Planctomycetota</taxon>
        <taxon>Planctomycetia</taxon>
        <taxon>Planctomycetales</taxon>
        <taxon>Planctomycetaceae</taxon>
        <taxon>Stratiformator</taxon>
    </lineage>
</organism>
<feature type="transmembrane region" description="Helical" evidence="9">
    <location>
        <begin position="130"/>
        <end position="152"/>
    </location>
</feature>